<dbReference type="PROSITE" id="PS00202">
    <property type="entry name" value="RUBREDOXIN"/>
    <property type="match status" value="1"/>
</dbReference>
<dbReference type="InterPro" id="IPR024922">
    <property type="entry name" value="Rubredoxin"/>
</dbReference>
<comment type="caution">
    <text evidence="9">The sequence shown here is derived from an EMBL/GenBank/DDBJ whole genome shotgun (WGS) entry which is preliminary data.</text>
</comment>
<dbReference type="InterPro" id="IPR024934">
    <property type="entry name" value="Rubredoxin-like_dom"/>
</dbReference>
<evidence type="ECO:0000313" key="9">
    <source>
        <dbReference type="EMBL" id="EHR36013.1"/>
    </source>
</evidence>
<evidence type="ECO:0000256" key="2">
    <source>
        <dbReference type="ARBA" id="ARBA00022448"/>
    </source>
</evidence>
<dbReference type="Proteomes" id="UP000004191">
    <property type="component" value="Unassembled WGS sequence"/>
</dbReference>
<feature type="domain" description="Rubredoxin-like" evidence="8">
    <location>
        <begin position="1"/>
        <end position="52"/>
    </location>
</feature>
<evidence type="ECO:0000256" key="3">
    <source>
        <dbReference type="ARBA" id="ARBA00022723"/>
    </source>
</evidence>
<evidence type="ECO:0000256" key="5">
    <source>
        <dbReference type="ARBA" id="ARBA00023004"/>
    </source>
</evidence>
<dbReference type="RefSeq" id="WP_005396931.1">
    <property type="nucleotide sequence ID" value="NZ_JH601088.1"/>
</dbReference>
<evidence type="ECO:0000259" key="8">
    <source>
        <dbReference type="PROSITE" id="PS50903"/>
    </source>
</evidence>
<feature type="binding site" evidence="7">
    <location>
        <position position="39"/>
    </location>
    <ligand>
        <name>Fe cation</name>
        <dbReference type="ChEBI" id="CHEBI:24875"/>
    </ligand>
</feature>
<dbReference type="GeneID" id="96998132"/>
<dbReference type="AlphaFoldDB" id="H3NLD2"/>
<keyword evidence="5 6" id="KW-0408">Iron</keyword>
<dbReference type="PANTHER" id="PTHR47627:SF1">
    <property type="entry name" value="RUBREDOXIN-1-RELATED"/>
    <property type="match status" value="1"/>
</dbReference>
<organism evidence="9 10">
    <name type="scientific">Helcococcus kunzii ATCC 51366</name>
    <dbReference type="NCBI Taxonomy" id="883114"/>
    <lineage>
        <taxon>Bacteria</taxon>
        <taxon>Bacillati</taxon>
        <taxon>Bacillota</taxon>
        <taxon>Tissierellia</taxon>
        <taxon>Tissierellales</taxon>
        <taxon>Peptoniphilaceae</taxon>
        <taxon>Helcococcus</taxon>
    </lineage>
</organism>
<evidence type="ECO:0000256" key="1">
    <source>
        <dbReference type="ARBA" id="ARBA00005337"/>
    </source>
</evidence>
<dbReference type="GO" id="GO:0009055">
    <property type="term" value="F:electron transfer activity"/>
    <property type="evidence" value="ECO:0007669"/>
    <property type="project" value="InterPro"/>
</dbReference>
<dbReference type="InterPro" id="IPR050526">
    <property type="entry name" value="Rubredoxin_ET"/>
</dbReference>
<dbReference type="PRINTS" id="PR00163">
    <property type="entry name" value="RUBREDOXIN"/>
</dbReference>
<dbReference type="InterPro" id="IPR024935">
    <property type="entry name" value="Rubredoxin_dom"/>
</dbReference>
<evidence type="ECO:0000313" key="10">
    <source>
        <dbReference type="Proteomes" id="UP000004191"/>
    </source>
</evidence>
<comment type="similarity">
    <text evidence="1 6">Belongs to the rubredoxin family.</text>
</comment>
<feature type="binding site" evidence="7">
    <location>
        <position position="42"/>
    </location>
    <ligand>
        <name>Fe cation</name>
        <dbReference type="ChEBI" id="CHEBI:24875"/>
    </ligand>
</feature>
<proteinExistence type="inferred from homology"/>
<dbReference type="Gene3D" id="2.20.28.10">
    <property type="match status" value="1"/>
</dbReference>
<dbReference type="PATRIC" id="fig|883114.3.peg.109"/>
<evidence type="ECO:0000256" key="7">
    <source>
        <dbReference type="PIRSR" id="PIRSR000071-1"/>
    </source>
</evidence>
<dbReference type="HOGENOM" id="CLU_128747_3_3_9"/>
<dbReference type="EMBL" id="AGEI01000003">
    <property type="protein sequence ID" value="EHR36013.1"/>
    <property type="molecule type" value="Genomic_DNA"/>
</dbReference>
<protein>
    <recommendedName>
        <fullName evidence="6">Rubredoxin</fullName>
    </recommendedName>
</protein>
<dbReference type="Pfam" id="PF00301">
    <property type="entry name" value="Rubredoxin"/>
    <property type="match status" value="1"/>
</dbReference>
<feature type="binding site" evidence="7">
    <location>
        <position position="9"/>
    </location>
    <ligand>
        <name>Fe cation</name>
        <dbReference type="ChEBI" id="CHEBI:24875"/>
    </ligand>
</feature>
<dbReference type="FunFam" id="2.20.28.10:FF:000001">
    <property type="entry name" value="Rubredoxin"/>
    <property type="match status" value="1"/>
</dbReference>
<keyword evidence="3 6" id="KW-0479">Metal-binding</keyword>
<dbReference type="GO" id="GO:0043448">
    <property type="term" value="P:alkane catabolic process"/>
    <property type="evidence" value="ECO:0007669"/>
    <property type="project" value="TreeGrafter"/>
</dbReference>
<keyword evidence="4 6" id="KW-0249">Electron transport</keyword>
<dbReference type="NCBIfam" id="NF045768">
    <property type="entry name" value="RubredRD"/>
    <property type="match status" value="1"/>
</dbReference>
<dbReference type="eggNOG" id="COG1773">
    <property type="taxonomic scope" value="Bacteria"/>
</dbReference>
<evidence type="ECO:0000256" key="6">
    <source>
        <dbReference type="PIRNR" id="PIRNR000071"/>
    </source>
</evidence>
<dbReference type="PROSITE" id="PS50903">
    <property type="entry name" value="RUBREDOXIN_LIKE"/>
    <property type="match status" value="1"/>
</dbReference>
<reference evidence="9 10" key="1">
    <citation type="submission" date="2012-01" db="EMBL/GenBank/DDBJ databases">
        <title>The Genome Sequence of Helcococcus kunzii ATCC 51366.</title>
        <authorList>
            <consortium name="The Broad Institute Genome Sequencing Platform"/>
            <person name="Earl A."/>
            <person name="Ward D."/>
            <person name="Feldgarden M."/>
            <person name="Gevers D."/>
            <person name="Huys G."/>
            <person name="Young S.K."/>
            <person name="Zeng Q."/>
            <person name="Gargeya S."/>
            <person name="Fitzgerald M."/>
            <person name="Haas B."/>
            <person name="Abouelleil A."/>
            <person name="Alvarado L."/>
            <person name="Arachchi H.M."/>
            <person name="Berlin A."/>
            <person name="Chapman S.B."/>
            <person name="Gearin G."/>
            <person name="Goldberg J."/>
            <person name="Griggs A."/>
            <person name="Gujja S."/>
            <person name="Hansen M."/>
            <person name="Heiman D."/>
            <person name="Howarth C."/>
            <person name="Larimer J."/>
            <person name="Lui A."/>
            <person name="MacDonald P.J.P."/>
            <person name="McCowen C."/>
            <person name="Montmayeur A."/>
            <person name="Murphy C."/>
            <person name="Neiman D."/>
            <person name="Pearson M."/>
            <person name="Priest M."/>
            <person name="Roberts A."/>
            <person name="Saif S."/>
            <person name="Shea T."/>
            <person name="Sisk P."/>
            <person name="Stolte C."/>
            <person name="Sykes S."/>
            <person name="Wortman J."/>
            <person name="Nusbaum C."/>
            <person name="Birren B."/>
        </authorList>
    </citation>
    <scope>NUCLEOTIDE SEQUENCE [LARGE SCALE GENOMIC DNA]</scope>
    <source>
        <strain evidence="9 10">ATCC 51366</strain>
    </source>
</reference>
<keyword evidence="10" id="KW-1185">Reference proteome</keyword>
<dbReference type="PANTHER" id="PTHR47627">
    <property type="entry name" value="RUBREDOXIN"/>
    <property type="match status" value="1"/>
</dbReference>
<dbReference type="PIRSF" id="PIRSF000071">
    <property type="entry name" value="Rubredoxin"/>
    <property type="match status" value="1"/>
</dbReference>
<sequence length="53" mass="5990">MTKYECVACGYIYDPEIGDPENGIEPGTLFEELPDDWVCPICGLDKGEFQKFI</sequence>
<dbReference type="STRING" id="883114.HMPREF9709_00109"/>
<dbReference type="SUPFAM" id="SSF57802">
    <property type="entry name" value="Rubredoxin-like"/>
    <property type="match status" value="1"/>
</dbReference>
<name>H3NLD2_9FIRM</name>
<evidence type="ECO:0000256" key="4">
    <source>
        <dbReference type="ARBA" id="ARBA00022982"/>
    </source>
</evidence>
<feature type="binding site" evidence="7">
    <location>
        <position position="6"/>
    </location>
    <ligand>
        <name>Fe cation</name>
        <dbReference type="ChEBI" id="CHEBI:24875"/>
    </ligand>
</feature>
<accession>H3NLD2</accession>
<keyword evidence="2 6" id="KW-0813">Transport</keyword>
<comment type="cofactor">
    <cofactor evidence="6 7">
        <name>Fe(3+)</name>
        <dbReference type="ChEBI" id="CHEBI:29034"/>
    </cofactor>
    <text evidence="6 7">Binds 1 Fe(3+) ion per subunit.</text>
</comment>
<dbReference type="OrthoDB" id="9758182at2"/>
<dbReference type="InterPro" id="IPR018527">
    <property type="entry name" value="Rubredoxin_Fe_BS"/>
</dbReference>
<dbReference type="CDD" id="cd00730">
    <property type="entry name" value="rubredoxin"/>
    <property type="match status" value="1"/>
</dbReference>
<gene>
    <name evidence="9" type="ORF">HMPREF9709_00109</name>
</gene>
<dbReference type="GO" id="GO:0005506">
    <property type="term" value="F:iron ion binding"/>
    <property type="evidence" value="ECO:0007669"/>
    <property type="project" value="InterPro"/>
</dbReference>